<dbReference type="SUPFAM" id="SSF55729">
    <property type="entry name" value="Acyl-CoA N-acyltransferases (Nat)"/>
    <property type="match status" value="1"/>
</dbReference>
<sequence length="191" mass="22200">MRKAGYASIRIRQIGHTRQIEFIEGIIMRIETERLNIIALTPEQLELWTHSIGELEKELLCSYKAEPMEGLFREIVCGQAEKAKKDPDNYLWHTFWFIIKKTDHCVVGSVDFKDVPNSDGEVEIGYGLGREFEHNGYMTETVQAFCNWALQQDKVKHIIAETDVDGASSQRILTRCGFKEYARNDTVWWRL</sequence>
<organism evidence="2 3">
    <name type="scientific">Enterocloster citroniae</name>
    <dbReference type="NCBI Taxonomy" id="358743"/>
    <lineage>
        <taxon>Bacteria</taxon>
        <taxon>Bacillati</taxon>
        <taxon>Bacillota</taxon>
        <taxon>Clostridia</taxon>
        <taxon>Lachnospirales</taxon>
        <taxon>Lachnospiraceae</taxon>
        <taxon>Enterocloster</taxon>
    </lineage>
</organism>
<comment type="caution">
    <text evidence="2">The sequence shown here is derived from an EMBL/GenBank/DDBJ whole genome shotgun (WGS) entry which is preliminary data.</text>
</comment>
<dbReference type="InterPro" id="IPR051531">
    <property type="entry name" value="N-acetyltransferase"/>
</dbReference>
<dbReference type="Proteomes" id="UP001549200">
    <property type="component" value="Unassembled WGS sequence"/>
</dbReference>
<accession>A0ABV2G520</accession>
<dbReference type="Gene3D" id="3.40.630.30">
    <property type="match status" value="1"/>
</dbReference>
<proteinExistence type="predicted"/>
<dbReference type="PANTHER" id="PTHR43792">
    <property type="entry name" value="GNAT FAMILY, PUTATIVE (AFU_ORTHOLOGUE AFUA_3G00765)-RELATED-RELATED"/>
    <property type="match status" value="1"/>
</dbReference>
<feature type="domain" description="N-acetyltransferase" evidence="1">
    <location>
        <begin position="35"/>
        <end position="191"/>
    </location>
</feature>
<dbReference type="PROSITE" id="PS51186">
    <property type="entry name" value="GNAT"/>
    <property type="match status" value="1"/>
</dbReference>
<keyword evidence="3" id="KW-1185">Reference proteome</keyword>
<evidence type="ECO:0000259" key="1">
    <source>
        <dbReference type="PROSITE" id="PS51186"/>
    </source>
</evidence>
<dbReference type="InterPro" id="IPR000182">
    <property type="entry name" value="GNAT_dom"/>
</dbReference>
<dbReference type="InterPro" id="IPR016181">
    <property type="entry name" value="Acyl_CoA_acyltransferase"/>
</dbReference>
<evidence type="ECO:0000313" key="2">
    <source>
        <dbReference type="EMBL" id="MET3573332.1"/>
    </source>
</evidence>
<gene>
    <name evidence="2" type="ORF">ABID13_004993</name>
</gene>
<evidence type="ECO:0000313" key="3">
    <source>
        <dbReference type="Proteomes" id="UP001549200"/>
    </source>
</evidence>
<protein>
    <submittedName>
        <fullName evidence="2">RimJ/RimL family protein N-acetyltransferase</fullName>
    </submittedName>
</protein>
<name>A0ABV2G520_9FIRM</name>
<reference evidence="2 3" key="1">
    <citation type="submission" date="2024-06" db="EMBL/GenBank/DDBJ databases">
        <title>Genomic Encyclopedia of Type Strains, Phase IV (KMG-IV): sequencing the most valuable type-strain genomes for metagenomic binning, comparative biology and taxonomic classification.</title>
        <authorList>
            <person name="Goeker M."/>
        </authorList>
    </citation>
    <scope>NUCLEOTIDE SEQUENCE [LARGE SCALE GENOMIC DNA]</scope>
    <source>
        <strain evidence="2 3">DSM 19261</strain>
    </source>
</reference>
<dbReference type="EMBL" id="JBEPLZ010000028">
    <property type="protein sequence ID" value="MET3573332.1"/>
    <property type="molecule type" value="Genomic_DNA"/>
</dbReference>
<dbReference type="PANTHER" id="PTHR43792:SF13">
    <property type="entry name" value="ACETYLTRANSFERASE"/>
    <property type="match status" value="1"/>
</dbReference>
<dbReference type="Pfam" id="PF13302">
    <property type="entry name" value="Acetyltransf_3"/>
    <property type="match status" value="1"/>
</dbReference>